<feature type="signal peptide" evidence="2">
    <location>
        <begin position="1"/>
        <end position="23"/>
    </location>
</feature>
<dbReference type="EMBL" id="JAFFZM010000004">
    <property type="protein sequence ID" value="MBO8198268.1"/>
    <property type="molecule type" value="Genomic_DNA"/>
</dbReference>
<feature type="compositionally biased region" description="Basic and acidic residues" evidence="1">
    <location>
        <begin position="29"/>
        <end position="40"/>
    </location>
</feature>
<keyword evidence="4" id="KW-1185">Reference proteome</keyword>
<protein>
    <recommendedName>
        <fullName evidence="5">Lipoprotein</fullName>
    </recommendedName>
</protein>
<feature type="region of interest" description="Disordered" evidence="1">
    <location>
        <begin position="27"/>
        <end position="50"/>
    </location>
</feature>
<dbReference type="RefSeq" id="WP_209210027.1">
    <property type="nucleotide sequence ID" value="NZ_JAFFZM010000004.1"/>
</dbReference>
<comment type="caution">
    <text evidence="3">The sequence shown here is derived from an EMBL/GenBank/DDBJ whole genome shotgun (WGS) entry which is preliminary data.</text>
</comment>
<dbReference type="Proteomes" id="UP000721954">
    <property type="component" value="Unassembled WGS sequence"/>
</dbReference>
<evidence type="ECO:0000256" key="2">
    <source>
        <dbReference type="SAM" id="SignalP"/>
    </source>
</evidence>
<sequence>MIWNRKKALPASAAVLCLGLLLAGCGGSGDDKGKERRDSAKNPASSKPHGYIAGAEEAAEQQSRLVLADRGSGTLTLLDLIKGKTEPLGRAHKGAELVTDGRFAYANSASGSEVFDSGAWMVDHGDHLHYYRAEARGLGTVRGKKVEDVYSSKWLTAFTFADGTARLVDHGRMEKGRIKPTATLDDVGPGPAVPFEEDVLVPAAGPGGNTVVEVRDRKGKKKAALGEKCPELRGAAVTRTGVVFGCADGALFVTEKKGEPHAEKIPFGRKVADDERPDSFRSRSLGTTLTARAGDDAVWVLDVAEREWKKIETAPVAAVNSAGEGTPLLVLDRSGTLRGYEISDGKEIARKKILAGSPDAKDASRSVIEVDAARAYINDVAAKKVYEIDYNDDLRKARSFSLDFAPAEMVETGR</sequence>
<dbReference type="GeneID" id="96258567"/>
<dbReference type="PROSITE" id="PS51257">
    <property type="entry name" value="PROKAR_LIPOPROTEIN"/>
    <property type="match status" value="1"/>
</dbReference>
<reference evidence="3 4" key="1">
    <citation type="submission" date="2021-02" db="EMBL/GenBank/DDBJ databases">
        <title>Streptomyces spirodelae sp. nov., isolated from duckweed.</title>
        <authorList>
            <person name="Saimee Y."/>
            <person name="Duangmal K."/>
        </authorList>
    </citation>
    <scope>NUCLEOTIDE SEQUENCE [LARGE SCALE GENOMIC DNA]</scope>
    <source>
        <strain evidence="3 4">DSM 42105</strain>
    </source>
</reference>
<evidence type="ECO:0000313" key="4">
    <source>
        <dbReference type="Proteomes" id="UP000721954"/>
    </source>
</evidence>
<feature type="chain" id="PRO_5045717372" description="Lipoprotein" evidence="2">
    <location>
        <begin position="24"/>
        <end position="414"/>
    </location>
</feature>
<keyword evidence="2" id="KW-0732">Signal</keyword>
<name>A0ABS3XS89_9ACTN</name>
<evidence type="ECO:0000256" key="1">
    <source>
        <dbReference type="SAM" id="MobiDB-lite"/>
    </source>
</evidence>
<organism evidence="3 4">
    <name type="scientific">Streptomyces smyrnaeus</name>
    <dbReference type="NCBI Taxonomy" id="1387713"/>
    <lineage>
        <taxon>Bacteria</taxon>
        <taxon>Bacillati</taxon>
        <taxon>Actinomycetota</taxon>
        <taxon>Actinomycetes</taxon>
        <taxon>Kitasatosporales</taxon>
        <taxon>Streptomycetaceae</taxon>
        <taxon>Streptomyces</taxon>
    </lineage>
</organism>
<evidence type="ECO:0000313" key="3">
    <source>
        <dbReference type="EMBL" id="MBO8198268.1"/>
    </source>
</evidence>
<gene>
    <name evidence="3" type="ORF">JW613_08110</name>
</gene>
<evidence type="ECO:0008006" key="5">
    <source>
        <dbReference type="Google" id="ProtNLM"/>
    </source>
</evidence>
<proteinExistence type="predicted"/>
<accession>A0ABS3XS89</accession>